<organism evidence="1 2">
    <name type="scientific">Ixodes persulcatus</name>
    <name type="common">Taiga tick</name>
    <dbReference type="NCBI Taxonomy" id="34615"/>
    <lineage>
        <taxon>Eukaryota</taxon>
        <taxon>Metazoa</taxon>
        <taxon>Ecdysozoa</taxon>
        <taxon>Arthropoda</taxon>
        <taxon>Chelicerata</taxon>
        <taxon>Arachnida</taxon>
        <taxon>Acari</taxon>
        <taxon>Parasitiformes</taxon>
        <taxon>Ixodida</taxon>
        <taxon>Ixodoidea</taxon>
        <taxon>Ixodidae</taxon>
        <taxon>Ixodinae</taxon>
        <taxon>Ixodes</taxon>
    </lineage>
</organism>
<evidence type="ECO:0000313" key="2">
    <source>
        <dbReference type="Proteomes" id="UP000805193"/>
    </source>
</evidence>
<keyword evidence="2" id="KW-1185">Reference proteome</keyword>
<sequence length="217" mass="24257">MEDQLLLMLPRLRVGLLEYDLAYQFGVHMSKALRQEAYPSTRVILNYTETFIKISSNFRVQSDTYSTYKCHNTVNGLPGITPNGFSSFVNNLAPVRISDKALNADSRLCNLLEPEGSQDTEENEQTCYADFESEITDSVTAEIDDDDEPPRALALGEVIQSPNAIAAIYGLVRKLVPLPFFPMPLILVTPSGNIRILQVFRAQITIAHWPVAPCTYI</sequence>
<dbReference type="EMBL" id="JABSTQ010005038">
    <property type="protein sequence ID" value="KAG0440333.1"/>
    <property type="molecule type" value="Genomic_DNA"/>
</dbReference>
<evidence type="ECO:0000313" key="1">
    <source>
        <dbReference type="EMBL" id="KAG0440333.1"/>
    </source>
</evidence>
<reference evidence="1 2" key="1">
    <citation type="journal article" date="2020" name="Cell">
        <title>Large-Scale Comparative Analyses of Tick Genomes Elucidate Their Genetic Diversity and Vector Capacities.</title>
        <authorList>
            <consortium name="Tick Genome and Microbiome Consortium (TIGMIC)"/>
            <person name="Jia N."/>
            <person name="Wang J."/>
            <person name="Shi W."/>
            <person name="Du L."/>
            <person name="Sun Y."/>
            <person name="Zhan W."/>
            <person name="Jiang J.F."/>
            <person name="Wang Q."/>
            <person name="Zhang B."/>
            <person name="Ji P."/>
            <person name="Bell-Sakyi L."/>
            <person name="Cui X.M."/>
            <person name="Yuan T.T."/>
            <person name="Jiang B.G."/>
            <person name="Yang W.F."/>
            <person name="Lam T.T."/>
            <person name="Chang Q.C."/>
            <person name="Ding S.J."/>
            <person name="Wang X.J."/>
            <person name="Zhu J.G."/>
            <person name="Ruan X.D."/>
            <person name="Zhao L."/>
            <person name="Wei J.T."/>
            <person name="Ye R.Z."/>
            <person name="Que T.C."/>
            <person name="Du C.H."/>
            <person name="Zhou Y.H."/>
            <person name="Cheng J.X."/>
            <person name="Dai P.F."/>
            <person name="Guo W.B."/>
            <person name="Han X.H."/>
            <person name="Huang E.J."/>
            <person name="Li L.F."/>
            <person name="Wei W."/>
            <person name="Gao Y.C."/>
            <person name="Liu J.Z."/>
            <person name="Shao H.Z."/>
            <person name="Wang X."/>
            <person name="Wang C.C."/>
            <person name="Yang T.C."/>
            <person name="Huo Q.B."/>
            <person name="Li W."/>
            <person name="Chen H.Y."/>
            <person name="Chen S.E."/>
            <person name="Zhou L.G."/>
            <person name="Ni X.B."/>
            <person name="Tian J.H."/>
            <person name="Sheng Y."/>
            <person name="Liu T."/>
            <person name="Pan Y.S."/>
            <person name="Xia L.Y."/>
            <person name="Li J."/>
            <person name="Zhao F."/>
            <person name="Cao W.C."/>
        </authorList>
    </citation>
    <scope>NUCLEOTIDE SEQUENCE [LARGE SCALE GENOMIC DNA]</scope>
    <source>
        <strain evidence="1">Iper-2018</strain>
    </source>
</reference>
<dbReference type="Proteomes" id="UP000805193">
    <property type="component" value="Unassembled WGS sequence"/>
</dbReference>
<protein>
    <submittedName>
        <fullName evidence="1">Uncharacterized protein</fullName>
    </submittedName>
</protein>
<name>A0AC60QTL2_IXOPE</name>
<gene>
    <name evidence="1" type="ORF">HPB47_016329</name>
</gene>
<comment type="caution">
    <text evidence="1">The sequence shown here is derived from an EMBL/GenBank/DDBJ whole genome shotgun (WGS) entry which is preliminary data.</text>
</comment>
<accession>A0AC60QTL2</accession>
<proteinExistence type="predicted"/>